<dbReference type="CDD" id="cd00090">
    <property type="entry name" value="HTH_ARSR"/>
    <property type="match status" value="1"/>
</dbReference>
<keyword evidence="3" id="KW-0804">Transcription</keyword>
<proteinExistence type="predicted"/>
<gene>
    <name evidence="5" type="ORF">D3871_24125</name>
</gene>
<keyword evidence="2" id="KW-0238">DNA-binding</keyword>
<dbReference type="InterPro" id="IPR036390">
    <property type="entry name" value="WH_DNA-bd_sf"/>
</dbReference>
<dbReference type="OrthoDB" id="5296924at2"/>
<dbReference type="EMBL" id="QYUO01000003">
    <property type="protein sequence ID" value="RJF91781.1"/>
    <property type="molecule type" value="Genomic_DNA"/>
</dbReference>
<comment type="caution">
    <text evidence="5">The sequence shown here is derived from an EMBL/GenBank/DDBJ whole genome shotgun (WGS) entry which is preliminary data.</text>
</comment>
<evidence type="ECO:0000313" key="6">
    <source>
        <dbReference type="Proteomes" id="UP000265955"/>
    </source>
</evidence>
<evidence type="ECO:0000313" key="5">
    <source>
        <dbReference type="EMBL" id="RJF91781.1"/>
    </source>
</evidence>
<dbReference type="Proteomes" id="UP000265955">
    <property type="component" value="Unassembled WGS sequence"/>
</dbReference>
<dbReference type="InterPro" id="IPR036388">
    <property type="entry name" value="WH-like_DNA-bd_sf"/>
</dbReference>
<sequence>MTVSAEQIDLEVLRKSASDACGLLKVLANPDRLLLLCQMSQGEYCVSDLEALTGIRQPTLSQQLTVLRDEEFVNTRREGKQIFYTVASKEAMAVMKVLYELYCQDGKDKKRARK</sequence>
<dbReference type="InterPro" id="IPR001845">
    <property type="entry name" value="HTH_ArsR_DNA-bd_dom"/>
</dbReference>
<dbReference type="NCBIfam" id="NF033788">
    <property type="entry name" value="HTH_metalloreg"/>
    <property type="match status" value="1"/>
</dbReference>
<reference evidence="6" key="1">
    <citation type="submission" date="2018-09" db="EMBL/GenBank/DDBJ databases">
        <authorList>
            <person name="Zhu H."/>
        </authorList>
    </citation>
    <scope>NUCLEOTIDE SEQUENCE [LARGE SCALE GENOMIC DNA]</scope>
    <source>
        <strain evidence="6">K1R23-30</strain>
    </source>
</reference>
<dbReference type="PROSITE" id="PS50987">
    <property type="entry name" value="HTH_ARSR_2"/>
    <property type="match status" value="1"/>
</dbReference>
<evidence type="ECO:0000259" key="4">
    <source>
        <dbReference type="PROSITE" id="PS50987"/>
    </source>
</evidence>
<evidence type="ECO:0000256" key="1">
    <source>
        <dbReference type="ARBA" id="ARBA00023015"/>
    </source>
</evidence>
<dbReference type="AlphaFoldDB" id="A0A3A3FEK5"/>
<dbReference type="InterPro" id="IPR011991">
    <property type="entry name" value="ArsR-like_HTH"/>
</dbReference>
<keyword evidence="1" id="KW-0805">Transcription regulation</keyword>
<evidence type="ECO:0000256" key="3">
    <source>
        <dbReference type="ARBA" id="ARBA00023163"/>
    </source>
</evidence>
<protein>
    <submittedName>
        <fullName evidence="5">ArsR family transcriptional regulator</fullName>
    </submittedName>
</protein>
<dbReference type="GO" id="GO:0003700">
    <property type="term" value="F:DNA-binding transcription factor activity"/>
    <property type="evidence" value="ECO:0007669"/>
    <property type="project" value="InterPro"/>
</dbReference>
<dbReference type="InterPro" id="IPR051011">
    <property type="entry name" value="Metal_resp_trans_reg"/>
</dbReference>
<accession>A0A3A3FEK5</accession>
<name>A0A3A3FEK5_9BURK</name>
<feature type="domain" description="HTH arsR-type" evidence="4">
    <location>
        <begin position="12"/>
        <end position="106"/>
    </location>
</feature>
<dbReference type="Pfam" id="PF01022">
    <property type="entry name" value="HTH_5"/>
    <property type="match status" value="1"/>
</dbReference>
<dbReference type="PRINTS" id="PR00778">
    <property type="entry name" value="HTHARSR"/>
</dbReference>
<dbReference type="GO" id="GO:0003677">
    <property type="term" value="F:DNA binding"/>
    <property type="evidence" value="ECO:0007669"/>
    <property type="project" value="UniProtKB-KW"/>
</dbReference>
<keyword evidence="6" id="KW-1185">Reference proteome</keyword>
<dbReference type="PANTHER" id="PTHR43132">
    <property type="entry name" value="ARSENICAL RESISTANCE OPERON REPRESSOR ARSR-RELATED"/>
    <property type="match status" value="1"/>
</dbReference>
<dbReference type="Gene3D" id="1.10.10.10">
    <property type="entry name" value="Winged helix-like DNA-binding domain superfamily/Winged helix DNA-binding domain"/>
    <property type="match status" value="1"/>
</dbReference>
<dbReference type="SUPFAM" id="SSF46785">
    <property type="entry name" value="Winged helix' DNA-binding domain"/>
    <property type="match status" value="1"/>
</dbReference>
<dbReference type="RefSeq" id="WP_119771679.1">
    <property type="nucleotide sequence ID" value="NZ_QYUO01000003.1"/>
</dbReference>
<organism evidence="5 6">
    <name type="scientific">Noviherbaspirillum saxi</name>
    <dbReference type="NCBI Taxonomy" id="2320863"/>
    <lineage>
        <taxon>Bacteria</taxon>
        <taxon>Pseudomonadati</taxon>
        <taxon>Pseudomonadota</taxon>
        <taxon>Betaproteobacteria</taxon>
        <taxon>Burkholderiales</taxon>
        <taxon>Oxalobacteraceae</taxon>
        <taxon>Noviherbaspirillum</taxon>
    </lineage>
</organism>
<dbReference type="PANTHER" id="PTHR43132:SF2">
    <property type="entry name" value="ARSENICAL RESISTANCE OPERON REPRESSOR ARSR-RELATED"/>
    <property type="match status" value="1"/>
</dbReference>
<evidence type="ECO:0000256" key="2">
    <source>
        <dbReference type="ARBA" id="ARBA00023125"/>
    </source>
</evidence>
<dbReference type="SMART" id="SM00418">
    <property type="entry name" value="HTH_ARSR"/>
    <property type="match status" value="1"/>
</dbReference>